<dbReference type="Proteomes" id="UP000019384">
    <property type="component" value="Unassembled WGS sequence"/>
</dbReference>
<dbReference type="InterPro" id="IPR001452">
    <property type="entry name" value="SH3_domain"/>
</dbReference>
<gene>
    <name evidence="5" type="ORF">KUCA_T00002855001</name>
</gene>
<evidence type="ECO:0000313" key="6">
    <source>
        <dbReference type="Proteomes" id="UP000019384"/>
    </source>
</evidence>
<dbReference type="Gene3D" id="2.30.30.40">
    <property type="entry name" value="SH3 Domains"/>
    <property type="match status" value="1"/>
</dbReference>
<feature type="domain" description="SH3" evidence="4">
    <location>
        <begin position="250"/>
        <end position="319"/>
    </location>
</feature>
<reference evidence="5" key="2">
    <citation type="submission" date="2014-02" db="EMBL/GenBank/DDBJ databases">
        <title>Complete DNA sequence of /Kuraishia capsulata/ illustrates novel genomic features among budding yeasts (/Saccharomycotina/).</title>
        <authorList>
            <person name="Morales L."/>
            <person name="Noel B."/>
            <person name="Porcel B."/>
            <person name="Marcet-Houben M."/>
            <person name="Hullo M-F."/>
            <person name="Sacerdot C."/>
            <person name="Tekaia F."/>
            <person name="Leh-Louis V."/>
            <person name="Despons L."/>
            <person name="Khanna V."/>
            <person name="Aury J-M."/>
            <person name="Barbe V."/>
            <person name="Couloux A."/>
            <person name="Labadie K."/>
            <person name="Pelletier E."/>
            <person name="Souciet J-L."/>
            <person name="Boekhout T."/>
            <person name="Gabaldon T."/>
            <person name="Wincker P."/>
            <person name="Dujon B."/>
        </authorList>
    </citation>
    <scope>NUCLEOTIDE SEQUENCE</scope>
    <source>
        <strain evidence="5">CBS 1993</strain>
    </source>
</reference>
<evidence type="ECO:0000256" key="3">
    <source>
        <dbReference type="SAM" id="Phobius"/>
    </source>
</evidence>
<name>W6MKI2_9ASCO</name>
<dbReference type="SUPFAM" id="SSF50044">
    <property type="entry name" value="SH3-domain"/>
    <property type="match status" value="1"/>
</dbReference>
<evidence type="ECO:0000259" key="4">
    <source>
        <dbReference type="PROSITE" id="PS50002"/>
    </source>
</evidence>
<organism evidence="5 6">
    <name type="scientific">Kuraishia capsulata CBS 1993</name>
    <dbReference type="NCBI Taxonomy" id="1382522"/>
    <lineage>
        <taxon>Eukaryota</taxon>
        <taxon>Fungi</taxon>
        <taxon>Dikarya</taxon>
        <taxon>Ascomycota</taxon>
        <taxon>Saccharomycotina</taxon>
        <taxon>Pichiomycetes</taxon>
        <taxon>Pichiales</taxon>
        <taxon>Pichiaceae</taxon>
        <taxon>Kuraishia</taxon>
    </lineage>
</organism>
<dbReference type="SMART" id="SM00326">
    <property type="entry name" value="SH3"/>
    <property type="match status" value="1"/>
</dbReference>
<dbReference type="AlphaFoldDB" id="W6MKI2"/>
<evidence type="ECO:0000313" key="5">
    <source>
        <dbReference type="EMBL" id="CDK26881.1"/>
    </source>
</evidence>
<dbReference type="GeneID" id="34520265"/>
<reference evidence="5" key="1">
    <citation type="submission" date="2013-12" db="EMBL/GenBank/DDBJ databases">
        <authorList>
            <person name="Genoscope - CEA"/>
        </authorList>
    </citation>
    <scope>NUCLEOTIDE SEQUENCE</scope>
    <source>
        <strain evidence="5">CBS 1993</strain>
    </source>
</reference>
<dbReference type="EMBL" id="HG793127">
    <property type="protein sequence ID" value="CDK26881.1"/>
    <property type="molecule type" value="Genomic_DNA"/>
</dbReference>
<dbReference type="HOGENOM" id="CLU_868964_0_0_1"/>
<keyword evidence="3" id="KW-1133">Transmembrane helix</keyword>
<protein>
    <recommendedName>
        <fullName evidence="4">SH3 domain-containing protein</fullName>
    </recommendedName>
</protein>
<evidence type="ECO:0000256" key="2">
    <source>
        <dbReference type="PROSITE-ProRule" id="PRU00192"/>
    </source>
</evidence>
<dbReference type="RefSeq" id="XP_022458877.1">
    <property type="nucleotide sequence ID" value="XM_022603143.1"/>
</dbReference>
<dbReference type="PROSITE" id="PS50002">
    <property type="entry name" value="SH3"/>
    <property type="match status" value="1"/>
</dbReference>
<dbReference type="InterPro" id="IPR036028">
    <property type="entry name" value="SH3-like_dom_sf"/>
</dbReference>
<evidence type="ECO:0000256" key="1">
    <source>
        <dbReference type="ARBA" id="ARBA00022443"/>
    </source>
</evidence>
<proteinExistence type="predicted"/>
<keyword evidence="6" id="KW-1185">Reference proteome</keyword>
<keyword evidence="3" id="KW-0812">Transmembrane</keyword>
<dbReference type="OrthoDB" id="5340910at2759"/>
<keyword evidence="3" id="KW-0472">Membrane</keyword>
<accession>W6MKI2</accession>
<sequence length="320" mass="35414">MGSTLTASFIPEDHIVTITTTITHTNILAWKLANRMTASKTTSGSSATSSDWSSGNSQLISGFSSGNKSNTKLALAIGLSVGLGCALLLILVILYFLVYKKVLCSPSEKEYDENDYENSDFGYQKTEIFRAEPERDYFARVGNVPQPAWVTTPTSAVRSWFHRRSDNVELDKIDNSPQVMLKKFKLGEHAASESSSSLASSEKIKPQLIRASPAVLPPTLGRVPREHHSEKPLPPVPGIALRGLERPQLLPKDIYRVQRAYGRIRSDEMGLKIGEHVTILKRHKDGWMYAEKVEPYGSTWKLNGERGMIPAMAVGASLER</sequence>
<feature type="transmembrane region" description="Helical" evidence="3">
    <location>
        <begin position="73"/>
        <end position="98"/>
    </location>
</feature>
<keyword evidence="1 2" id="KW-0728">SH3 domain</keyword>